<evidence type="ECO:0000313" key="2">
    <source>
        <dbReference type="Proteomes" id="UP001163321"/>
    </source>
</evidence>
<sequence length="253" mass="28476">MTADNDILREKKASEMEGNINETSVPSCSAHDTFNQVLIQTAKSTRKRWNVLRGNIDSGTESVEEDSDRPSRARGKRWILCRWRPYMVNSRESSCQSKLGKVSSVVSELSVPILANGDVFKYENIEELRKISGASSFLVARGALANASIFLKEGPLPVDQVVRAYLEISAEVDNVFQNTNYNVMRMIPNSLDDSYATMHRRPSIYPNWQLESTLLPLHLRNRSVDRPVTVCLDALRVRVDVTTQHVPALARAL</sequence>
<proteinExistence type="predicted"/>
<evidence type="ECO:0000313" key="1">
    <source>
        <dbReference type="EMBL" id="KAI9917375.1"/>
    </source>
</evidence>
<dbReference type="Proteomes" id="UP001163321">
    <property type="component" value="Chromosome 13"/>
</dbReference>
<comment type="caution">
    <text evidence="1">The sequence shown here is derived from an EMBL/GenBank/DDBJ whole genome shotgun (WGS) entry which is preliminary data.</text>
</comment>
<name>A0ACC0WH17_9STRA</name>
<keyword evidence="2" id="KW-1185">Reference proteome</keyword>
<reference evidence="1 2" key="1">
    <citation type="journal article" date="2022" name="bioRxiv">
        <title>The genome of the oomycete Peronosclerospora sorghi, a cosmopolitan pathogen of maize and sorghum, is inflated with dispersed pseudogenes.</title>
        <authorList>
            <person name="Fletcher K."/>
            <person name="Martin F."/>
            <person name="Isakeit T."/>
            <person name="Cavanaugh K."/>
            <person name="Magill C."/>
            <person name="Michelmore R."/>
        </authorList>
    </citation>
    <scope>NUCLEOTIDE SEQUENCE [LARGE SCALE GENOMIC DNA]</scope>
    <source>
        <strain evidence="1">P6</strain>
    </source>
</reference>
<organism evidence="1 2">
    <name type="scientific">Peronosclerospora sorghi</name>
    <dbReference type="NCBI Taxonomy" id="230839"/>
    <lineage>
        <taxon>Eukaryota</taxon>
        <taxon>Sar</taxon>
        <taxon>Stramenopiles</taxon>
        <taxon>Oomycota</taxon>
        <taxon>Peronosporomycetes</taxon>
        <taxon>Peronosporales</taxon>
        <taxon>Peronosporaceae</taxon>
        <taxon>Peronosclerospora</taxon>
    </lineage>
</organism>
<accession>A0ACC0WH17</accession>
<protein>
    <submittedName>
        <fullName evidence="1">Uncharacterized protein</fullName>
    </submittedName>
</protein>
<gene>
    <name evidence="1" type="ORF">PsorP6_012546</name>
</gene>
<dbReference type="EMBL" id="CM047592">
    <property type="protein sequence ID" value="KAI9917375.1"/>
    <property type="molecule type" value="Genomic_DNA"/>
</dbReference>